<evidence type="ECO:0000256" key="1">
    <source>
        <dbReference type="SAM" id="Coils"/>
    </source>
</evidence>
<feature type="coiled-coil region" evidence="1">
    <location>
        <begin position="94"/>
        <end position="128"/>
    </location>
</feature>
<name>A0A2K3JNH7_TRIPR</name>
<reference evidence="2 3" key="2">
    <citation type="journal article" date="2017" name="Front. Plant Sci.">
        <title>Gene Classification and Mining of Molecular Markers Useful in Red Clover (Trifolium pratense) Breeding.</title>
        <authorList>
            <person name="Istvanek J."/>
            <person name="Dluhosova J."/>
            <person name="Dluhos P."/>
            <person name="Patkova L."/>
            <person name="Nedelnik J."/>
            <person name="Repkova J."/>
        </authorList>
    </citation>
    <scope>NUCLEOTIDE SEQUENCE [LARGE SCALE GENOMIC DNA]</scope>
    <source>
        <strain evidence="3">cv. Tatra</strain>
        <tissue evidence="2">Young leaves</tissue>
    </source>
</reference>
<dbReference type="EMBL" id="ASHM01071950">
    <property type="protein sequence ID" value="PNX55550.1"/>
    <property type="molecule type" value="Genomic_DNA"/>
</dbReference>
<organism evidence="2 3">
    <name type="scientific">Trifolium pratense</name>
    <name type="common">Red clover</name>
    <dbReference type="NCBI Taxonomy" id="57577"/>
    <lineage>
        <taxon>Eukaryota</taxon>
        <taxon>Viridiplantae</taxon>
        <taxon>Streptophyta</taxon>
        <taxon>Embryophyta</taxon>
        <taxon>Tracheophyta</taxon>
        <taxon>Spermatophyta</taxon>
        <taxon>Magnoliopsida</taxon>
        <taxon>eudicotyledons</taxon>
        <taxon>Gunneridae</taxon>
        <taxon>Pentapetalae</taxon>
        <taxon>rosids</taxon>
        <taxon>fabids</taxon>
        <taxon>Fabales</taxon>
        <taxon>Fabaceae</taxon>
        <taxon>Papilionoideae</taxon>
        <taxon>50 kb inversion clade</taxon>
        <taxon>NPAAA clade</taxon>
        <taxon>Hologalegina</taxon>
        <taxon>IRL clade</taxon>
        <taxon>Trifolieae</taxon>
        <taxon>Trifolium</taxon>
    </lineage>
</organism>
<accession>A0A2K3JNH7</accession>
<comment type="caution">
    <text evidence="2">The sequence shown here is derived from an EMBL/GenBank/DDBJ whole genome shotgun (WGS) entry which is preliminary data.</text>
</comment>
<gene>
    <name evidence="2" type="ORF">L195_g049179</name>
</gene>
<proteinExistence type="predicted"/>
<protein>
    <submittedName>
        <fullName evidence="2">Uncharacterized protein</fullName>
    </submittedName>
</protein>
<evidence type="ECO:0000313" key="3">
    <source>
        <dbReference type="Proteomes" id="UP000236291"/>
    </source>
</evidence>
<sequence length="197" mass="22787">MLGLLERNSSIYFNIKALFNKLQNPSTRETTFLLVTQAETYLEQYVNQSQLLTRTDELLNSQLSVQQHHFTQAAHCNTEVTRVKATSSDALNQIMVCEDNINKWQSEIKELEEKIRQEEAKKEHFTALAVEVHRAKIDELAHEGIQHYSDGLAVQRQVERLANDKEVLQRKLVSILNQYYQFKAANQKPPSSSQQRS</sequence>
<keyword evidence="1" id="KW-0175">Coiled coil</keyword>
<evidence type="ECO:0000313" key="2">
    <source>
        <dbReference type="EMBL" id="PNX55550.1"/>
    </source>
</evidence>
<dbReference type="Proteomes" id="UP000236291">
    <property type="component" value="Unassembled WGS sequence"/>
</dbReference>
<dbReference type="AlphaFoldDB" id="A0A2K3JNH7"/>
<reference evidence="2 3" key="1">
    <citation type="journal article" date="2014" name="Am. J. Bot.">
        <title>Genome assembly and annotation for red clover (Trifolium pratense; Fabaceae).</title>
        <authorList>
            <person name="Istvanek J."/>
            <person name="Jaros M."/>
            <person name="Krenek A."/>
            <person name="Repkova J."/>
        </authorList>
    </citation>
    <scope>NUCLEOTIDE SEQUENCE [LARGE SCALE GENOMIC DNA]</scope>
    <source>
        <strain evidence="3">cv. Tatra</strain>
        <tissue evidence="2">Young leaves</tissue>
    </source>
</reference>